<dbReference type="Proteomes" id="UP000225277">
    <property type="component" value="Unassembled WGS sequence"/>
</dbReference>
<evidence type="ECO:0000256" key="1">
    <source>
        <dbReference type="SAM" id="MobiDB-lite"/>
    </source>
</evidence>
<protein>
    <recommendedName>
        <fullName evidence="4">FAD/NAD(P)-binding domain-containing protein</fullName>
    </recommendedName>
</protein>
<dbReference type="OrthoDB" id="10045821at2759"/>
<evidence type="ECO:0000313" key="2">
    <source>
        <dbReference type="EMBL" id="CZT15323.1"/>
    </source>
</evidence>
<name>A0A2D3V4W9_9PEZI</name>
<sequence length="273" mass="30670">MPSAVPIANSRRRSRASFGPTSTPPIDEISFPRYYEEAWGDVATQMQPTERTDLERSLVFLIRMANMEEDLRTAGEIRAIITDQQNCSVVQLAAAIRQNIFRARHESFNTSPWMQVVRFMLIKTKVAESIPTPEVISILDFFFDPTIERNLKPLPLAAEDSVVYPYPSGRLKVVIIGGGPTALASAISLAEKGGGKVEVHMYERRWVRKQSSNGSVYVDYPHTAKRRDQVVTLQDSVTTLLSQASYQALFAGAPERVWPGSANIQIRRLRIDF</sequence>
<dbReference type="GeneID" id="35606732"/>
<reference evidence="2 3" key="1">
    <citation type="submission" date="2016-03" db="EMBL/GenBank/DDBJ databases">
        <authorList>
            <person name="Ploux O."/>
        </authorList>
    </citation>
    <scope>NUCLEOTIDE SEQUENCE [LARGE SCALE GENOMIC DNA]</scope>
    <source>
        <strain evidence="2 3">URUG2</strain>
    </source>
</reference>
<dbReference type="EMBL" id="FJUY01000001">
    <property type="protein sequence ID" value="CZT15323.1"/>
    <property type="molecule type" value="Genomic_DNA"/>
</dbReference>
<evidence type="ECO:0000313" key="3">
    <source>
        <dbReference type="Proteomes" id="UP000225277"/>
    </source>
</evidence>
<evidence type="ECO:0008006" key="4">
    <source>
        <dbReference type="Google" id="ProtNLM"/>
    </source>
</evidence>
<dbReference type="AlphaFoldDB" id="A0A2D3V4W9"/>
<feature type="region of interest" description="Disordered" evidence="1">
    <location>
        <begin position="1"/>
        <end position="25"/>
    </location>
</feature>
<proteinExistence type="predicted"/>
<keyword evidence="3" id="KW-1185">Reference proteome</keyword>
<dbReference type="InterPro" id="IPR036188">
    <property type="entry name" value="FAD/NAD-bd_sf"/>
</dbReference>
<organism evidence="2 3">
    <name type="scientific">Ramularia collo-cygni</name>
    <dbReference type="NCBI Taxonomy" id="112498"/>
    <lineage>
        <taxon>Eukaryota</taxon>
        <taxon>Fungi</taxon>
        <taxon>Dikarya</taxon>
        <taxon>Ascomycota</taxon>
        <taxon>Pezizomycotina</taxon>
        <taxon>Dothideomycetes</taxon>
        <taxon>Dothideomycetidae</taxon>
        <taxon>Mycosphaerellales</taxon>
        <taxon>Mycosphaerellaceae</taxon>
        <taxon>Ramularia</taxon>
    </lineage>
</organism>
<gene>
    <name evidence="2" type="ORF">RCC_12178</name>
</gene>
<dbReference type="RefSeq" id="XP_023622220.1">
    <property type="nucleotide sequence ID" value="XM_023766452.1"/>
</dbReference>
<accession>A0A2D3V4W9</accession>
<dbReference type="SUPFAM" id="SSF51971">
    <property type="entry name" value="Nucleotide-binding domain"/>
    <property type="match status" value="1"/>
</dbReference>
<dbReference type="Gene3D" id="3.50.50.60">
    <property type="entry name" value="FAD/NAD(P)-binding domain"/>
    <property type="match status" value="1"/>
</dbReference>